<organism evidence="1 2">
    <name type="scientific">Pseudonocardia benzenivorans</name>
    <dbReference type="NCBI Taxonomy" id="228005"/>
    <lineage>
        <taxon>Bacteria</taxon>
        <taxon>Bacillati</taxon>
        <taxon>Actinomycetota</taxon>
        <taxon>Actinomycetes</taxon>
        <taxon>Pseudonocardiales</taxon>
        <taxon>Pseudonocardiaceae</taxon>
        <taxon>Pseudonocardia</taxon>
    </lineage>
</organism>
<keyword evidence="2" id="KW-1185">Reference proteome</keyword>
<dbReference type="Proteomes" id="UP001597182">
    <property type="component" value="Unassembled WGS sequence"/>
</dbReference>
<reference evidence="2" key="1">
    <citation type="journal article" date="2019" name="Int. J. Syst. Evol. Microbiol.">
        <title>The Global Catalogue of Microorganisms (GCM) 10K type strain sequencing project: providing services to taxonomists for standard genome sequencing and annotation.</title>
        <authorList>
            <consortium name="The Broad Institute Genomics Platform"/>
            <consortium name="The Broad Institute Genome Sequencing Center for Infectious Disease"/>
            <person name="Wu L."/>
            <person name="Ma J."/>
        </authorList>
    </citation>
    <scope>NUCLEOTIDE SEQUENCE [LARGE SCALE GENOMIC DNA]</scope>
    <source>
        <strain evidence="2">CCUG 49018</strain>
    </source>
</reference>
<sequence length="61" mass="6413">MSADPTVVVPALLTAAGLAPSAEEVAVMIAEYPARAQAIEALWAVEAARYEEPCVVFRAEP</sequence>
<protein>
    <submittedName>
        <fullName evidence="1">Uncharacterized protein</fullName>
    </submittedName>
</protein>
<dbReference type="EMBL" id="JBHTMB010000015">
    <property type="protein sequence ID" value="MFD1232125.1"/>
    <property type="molecule type" value="Genomic_DNA"/>
</dbReference>
<proteinExistence type="predicted"/>
<comment type="caution">
    <text evidence="1">The sequence shown here is derived from an EMBL/GenBank/DDBJ whole genome shotgun (WGS) entry which is preliminary data.</text>
</comment>
<gene>
    <name evidence="1" type="ORF">ACFQ34_02410</name>
</gene>
<evidence type="ECO:0000313" key="2">
    <source>
        <dbReference type="Proteomes" id="UP001597182"/>
    </source>
</evidence>
<accession>A0ABW3VC18</accession>
<evidence type="ECO:0000313" key="1">
    <source>
        <dbReference type="EMBL" id="MFD1232125.1"/>
    </source>
</evidence>
<name>A0ABW3VC18_9PSEU</name>
<dbReference type="RefSeq" id="WP_013676701.1">
    <property type="nucleotide sequence ID" value="NZ_BAABKS010000059.1"/>
</dbReference>